<evidence type="ECO:0000256" key="1">
    <source>
        <dbReference type="ARBA" id="ARBA00001933"/>
    </source>
</evidence>
<dbReference type="RefSeq" id="WP_090112730.1">
    <property type="nucleotide sequence ID" value="NZ_FNAT01000004.1"/>
</dbReference>
<dbReference type="CDD" id="cd00610">
    <property type="entry name" value="OAT_like"/>
    <property type="match status" value="1"/>
</dbReference>
<dbReference type="FunFam" id="3.40.640.10:FF:000014">
    <property type="entry name" value="Adenosylmethionine-8-amino-7-oxononanoate aminotransferase, probable"/>
    <property type="match status" value="1"/>
</dbReference>
<dbReference type="InterPro" id="IPR049704">
    <property type="entry name" value="Aminotrans_3_PPA_site"/>
</dbReference>
<dbReference type="GO" id="GO:0009448">
    <property type="term" value="P:gamma-aminobutyric acid metabolic process"/>
    <property type="evidence" value="ECO:0007669"/>
    <property type="project" value="TreeGrafter"/>
</dbReference>
<organism evidence="7 8">
    <name type="scientific">Limimaricola pyoseonensis</name>
    <dbReference type="NCBI Taxonomy" id="521013"/>
    <lineage>
        <taxon>Bacteria</taxon>
        <taxon>Pseudomonadati</taxon>
        <taxon>Pseudomonadota</taxon>
        <taxon>Alphaproteobacteria</taxon>
        <taxon>Rhodobacterales</taxon>
        <taxon>Paracoccaceae</taxon>
        <taxon>Limimaricola</taxon>
    </lineage>
</organism>
<evidence type="ECO:0000256" key="3">
    <source>
        <dbReference type="ARBA" id="ARBA00022576"/>
    </source>
</evidence>
<gene>
    <name evidence="7" type="ORF">SAMN04488567_2658</name>
</gene>
<dbReference type="InterPro" id="IPR015424">
    <property type="entry name" value="PyrdxlP-dep_Trfase"/>
</dbReference>
<dbReference type="PIRSF" id="PIRSF000521">
    <property type="entry name" value="Transaminase_4ab_Lys_Orn"/>
    <property type="match status" value="1"/>
</dbReference>
<proteinExistence type="inferred from homology"/>
<sequence length="461" mass="50253">MNKLSNSLGAADIATALHPYTNARRHEEKGPLVITRGEGIRVYDEAGKPYIEALAGLWSVAVGFSESRLVEAAHNQMQALPYYHSFAHKAHEPSIRLGEKLVEMTPEGLDRVFFTSSGSEANDTVVKMVWYMNNALGRPEKKKFLARNKGYHGITVASGSLTGLPYNHMDFDLPAIPVTHLTCPHFYRFGHEGESEAEFTKRLLKEAEDTILREGPETIAAFIGEPLMAAGGVMPPPEGYWPGIEELCRKYDILLVSDEVINGFGRLGSSFGATHYGFTPDIMVLSKQLTSSYMPLAAVMFSEKVYDAIADNTGRIGTFGHGFTASGHPVATAVGLENLKIIEERDLMGNAQRMGERLQAGLRQYADHPLVGEVRGAGLIAGLEVVADKATKRPFDPVGKVGLAAFEIAHEEGMIIRNVGDTLALCPPLIVTETDVDEIVACMGRILDRTEAWVAEQGLRG</sequence>
<dbReference type="EMBL" id="FNAT01000004">
    <property type="protein sequence ID" value="SDE81602.1"/>
    <property type="molecule type" value="Genomic_DNA"/>
</dbReference>
<dbReference type="GO" id="GO:0004015">
    <property type="term" value="F:adenosylmethionine-8-amino-7-oxononanoate transaminase activity"/>
    <property type="evidence" value="ECO:0007669"/>
    <property type="project" value="TreeGrafter"/>
</dbReference>
<protein>
    <submittedName>
        <fullName evidence="7">4-aminobutyrate---pyruvate transaminase</fullName>
    </submittedName>
</protein>
<accession>A0A1G7G0I3</accession>
<dbReference type="AlphaFoldDB" id="A0A1G7G0I3"/>
<comment type="similarity">
    <text evidence="2 6">Belongs to the class-III pyridoxal-phosphate-dependent aminotransferase family.</text>
</comment>
<dbReference type="Gene3D" id="3.90.1150.10">
    <property type="entry name" value="Aspartate Aminotransferase, domain 1"/>
    <property type="match status" value="1"/>
</dbReference>
<dbReference type="Gene3D" id="3.40.640.10">
    <property type="entry name" value="Type I PLP-dependent aspartate aminotransferase-like (Major domain)"/>
    <property type="match status" value="1"/>
</dbReference>
<evidence type="ECO:0000256" key="4">
    <source>
        <dbReference type="ARBA" id="ARBA00022679"/>
    </source>
</evidence>
<evidence type="ECO:0000313" key="7">
    <source>
        <dbReference type="EMBL" id="SDE81602.1"/>
    </source>
</evidence>
<dbReference type="InterPro" id="IPR015421">
    <property type="entry name" value="PyrdxlP-dep_Trfase_major"/>
</dbReference>
<dbReference type="NCBIfam" id="NF004767">
    <property type="entry name" value="PRK06105.1"/>
    <property type="match status" value="1"/>
</dbReference>
<evidence type="ECO:0000256" key="6">
    <source>
        <dbReference type="RuleBase" id="RU003560"/>
    </source>
</evidence>
<keyword evidence="4" id="KW-0808">Transferase</keyword>
<dbReference type="PANTHER" id="PTHR42684:SF3">
    <property type="entry name" value="ADENOSYLMETHIONINE-8-AMINO-7-OXONONANOATE AMINOTRANSFERASE"/>
    <property type="match status" value="1"/>
</dbReference>
<evidence type="ECO:0000256" key="5">
    <source>
        <dbReference type="ARBA" id="ARBA00022898"/>
    </source>
</evidence>
<dbReference type="PANTHER" id="PTHR42684">
    <property type="entry name" value="ADENOSYLMETHIONINE-8-AMINO-7-OXONONANOATE AMINOTRANSFERASE"/>
    <property type="match status" value="1"/>
</dbReference>
<dbReference type="PROSITE" id="PS00600">
    <property type="entry name" value="AA_TRANSFER_CLASS_3"/>
    <property type="match status" value="1"/>
</dbReference>
<dbReference type="SUPFAM" id="SSF53383">
    <property type="entry name" value="PLP-dependent transferases"/>
    <property type="match status" value="1"/>
</dbReference>
<dbReference type="Proteomes" id="UP000198922">
    <property type="component" value="Unassembled WGS sequence"/>
</dbReference>
<reference evidence="8" key="1">
    <citation type="submission" date="2016-10" db="EMBL/GenBank/DDBJ databases">
        <authorList>
            <person name="Varghese N."/>
            <person name="Submissions S."/>
        </authorList>
    </citation>
    <scope>NUCLEOTIDE SEQUENCE [LARGE SCALE GENOMIC DNA]</scope>
    <source>
        <strain evidence="8">DSM 21424</strain>
    </source>
</reference>
<dbReference type="InterPro" id="IPR005814">
    <property type="entry name" value="Aminotrans_3"/>
</dbReference>
<keyword evidence="3" id="KW-0032">Aminotransferase</keyword>
<comment type="cofactor">
    <cofactor evidence="1">
        <name>pyridoxal 5'-phosphate</name>
        <dbReference type="ChEBI" id="CHEBI:597326"/>
    </cofactor>
</comment>
<dbReference type="Pfam" id="PF00202">
    <property type="entry name" value="Aminotran_3"/>
    <property type="match status" value="1"/>
</dbReference>
<keyword evidence="5 6" id="KW-0663">Pyridoxal phosphate</keyword>
<name>A0A1G7G0I3_9RHOB</name>
<keyword evidence="7" id="KW-0670">Pyruvate</keyword>
<dbReference type="InterPro" id="IPR015422">
    <property type="entry name" value="PyrdxlP-dep_Trfase_small"/>
</dbReference>
<dbReference type="GO" id="GO:0030170">
    <property type="term" value="F:pyridoxal phosphate binding"/>
    <property type="evidence" value="ECO:0007669"/>
    <property type="project" value="InterPro"/>
</dbReference>
<keyword evidence="8" id="KW-1185">Reference proteome</keyword>
<dbReference type="STRING" id="521013.SAMN04488567_2658"/>
<dbReference type="OrthoDB" id="9801834at2"/>
<evidence type="ECO:0000256" key="2">
    <source>
        <dbReference type="ARBA" id="ARBA00008954"/>
    </source>
</evidence>
<dbReference type="GO" id="GO:0009102">
    <property type="term" value="P:biotin biosynthetic process"/>
    <property type="evidence" value="ECO:0007669"/>
    <property type="project" value="TreeGrafter"/>
</dbReference>
<evidence type="ECO:0000313" key="8">
    <source>
        <dbReference type="Proteomes" id="UP000198922"/>
    </source>
</evidence>